<dbReference type="InterPro" id="IPR033767">
    <property type="entry name" value="Tail_Gp11"/>
</dbReference>
<accession>A0AAE7ML53</accession>
<gene>
    <name evidence="1" type="primary">S2B_gp025c</name>
</gene>
<dbReference type="Pfam" id="PF17212">
    <property type="entry name" value="Tube"/>
    <property type="match status" value="1"/>
</dbReference>
<proteinExistence type="predicted"/>
<evidence type="ECO:0000313" key="2">
    <source>
        <dbReference type="Proteomes" id="UP000827856"/>
    </source>
</evidence>
<organism evidence="1 2">
    <name type="scientific">Caulobacter phage S2B</name>
    <dbReference type="NCBI Taxonomy" id="2759120"/>
    <lineage>
        <taxon>Viruses</taxon>
        <taxon>Duplodnaviria</taxon>
        <taxon>Heunggongvirae</taxon>
        <taxon>Uroviricota</taxon>
        <taxon>Caudoviricetes</taxon>
        <taxon>Autographivirales</taxon>
        <taxon>Autographivirales incertae sedis</taxon>
        <taxon>Sumtervirus</taxon>
        <taxon>Sumtervirus S2B</taxon>
    </lineage>
</organism>
<sequence>MPITTPFTELEAVNEMLMAIGQAPVNALAGIGDVNMALAELRKVVRAVQLYGFAFNTDADYPITPDIDGKLLVPSGVLKIGPSDKNLRLVQRRHPAGPLAMWDTVNHTWAFSGPVYFRVTWGFGFEDMPETARNYIAVRAARRFQARTIGSTELDRYNQEDEDAAWATLFRDELSSSDKNIFRSNPSMRRYANRSGRTRV</sequence>
<dbReference type="EMBL" id="MN857473">
    <property type="protein sequence ID" value="QOC54139.1"/>
    <property type="molecule type" value="Genomic_DNA"/>
</dbReference>
<keyword evidence="2" id="KW-1185">Reference proteome</keyword>
<dbReference type="Proteomes" id="UP000827856">
    <property type="component" value="Segment"/>
</dbReference>
<name>A0AAE7ML53_9CAUD</name>
<evidence type="ECO:0000313" key="1">
    <source>
        <dbReference type="EMBL" id="QOC54139.1"/>
    </source>
</evidence>
<reference evidence="1" key="1">
    <citation type="submission" date="2019-12" db="EMBL/GenBank/DDBJ databases">
        <title>S2B, a lysogenic bacteriophage that infects Caulobacter crescentus.</title>
        <authorList>
            <person name="Ely B."/>
            <person name="Berrios L."/>
            <person name="Thomas Q."/>
        </authorList>
    </citation>
    <scope>NUCLEOTIDE SEQUENCE</scope>
</reference>
<protein>
    <submittedName>
        <fullName evidence="1">Tail protein</fullName>
    </submittedName>
</protein>